<dbReference type="PATRIC" id="fig|1678840.3.peg.1338"/>
<dbReference type="Gene3D" id="1.10.10.10">
    <property type="entry name" value="Winged helix-like DNA-binding domain superfamily/Winged helix DNA-binding domain"/>
    <property type="match status" value="1"/>
</dbReference>
<dbReference type="EMBL" id="DF968181">
    <property type="protein sequence ID" value="GAP40150.1"/>
    <property type="molecule type" value="Genomic_DNA"/>
</dbReference>
<feature type="domain" description="IclR-ED" evidence="7">
    <location>
        <begin position="69"/>
        <end position="251"/>
    </location>
</feature>
<evidence type="ECO:0000256" key="4">
    <source>
        <dbReference type="ARBA" id="ARBA00058938"/>
    </source>
</evidence>
<dbReference type="PROSITE" id="PS51077">
    <property type="entry name" value="HTH_ICLR"/>
    <property type="match status" value="1"/>
</dbReference>
<dbReference type="InterPro" id="IPR036390">
    <property type="entry name" value="WH_DNA-bd_sf"/>
</dbReference>
<keyword evidence="1" id="KW-0805">Transcription regulation</keyword>
<evidence type="ECO:0000313" key="9">
    <source>
        <dbReference type="Proteomes" id="UP000053370"/>
    </source>
</evidence>
<reference evidence="8" key="1">
    <citation type="journal article" date="2015" name="Genome Announc.">
        <title>Draft Genome Sequence of Anaerolineae Strain TC1, a Novel Isolate from a Methanogenic Wastewater Treatment System.</title>
        <authorList>
            <person name="Matsuura N."/>
            <person name="Tourlousse D.M."/>
            <person name="Sun L."/>
            <person name="Toyonaga M."/>
            <person name="Kuroda K."/>
            <person name="Ohashi A."/>
            <person name="Cruz R."/>
            <person name="Yamaguchi T."/>
            <person name="Sekiguchi Y."/>
        </authorList>
    </citation>
    <scope>NUCLEOTIDE SEQUENCE [LARGE SCALE GENOMIC DNA]</scope>
    <source>
        <strain evidence="8">TC1</strain>
    </source>
</reference>
<dbReference type="Proteomes" id="UP000053370">
    <property type="component" value="Unassembled WGS sequence"/>
</dbReference>
<accession>A0A0S7BT45</accession>
<organism evidence="8">
    <name type="scientific">Flexilinea flocculi</name>
    <dbReference type="NCBI Taxonomy" id="1678840"/>
    <lineage>
        <taxon>Bacteria</taxon>
        <taxon>Bacillati</taxon>
        <taxon>Chloroflexota</taxon>
        <taxon>Anaerolineae</taxon>
        <taxon>Anaerolineales</taxon>
        <taxon>Anaerolineaceae</taxon>
        <taxon>Flexilinea</taxon>
    </lineage>
</organism>
<dbReference type="STRING" id="1678840.ATC1_13116"/>
<evidence type="ECO:0000259" key="7">
    <source>
        <dbReference type="PROSITE" id="PS51078"/>
    </source>
</evidence>
<dbReference type="PROSITE" id="PS51078">
    <property type="entry name" value="ICLR_ED"/>
    <property type="match status" value="1"/>
</dbReference>
<dbReference type="GO" id="GO:0045892">
    <property type="term" value="P:negative regulation of DNA-templated transcription"/>
    <property type="evidence" value="ECO:0007669"/>
    <property type="project" value="TreeGrafter"/>
</dbReference>
<dbReference type="OrthoDB" id="9791752at2"/>
<dbReference type="Pfam" id="PF09339">
    <property type="entry name" value="HTH_IclR"/>
    <property type="match status" value="1"/>
</dbReference>
<evidence type="ECO:0000256" key="1">
    <source>
        <dbReference type="ARBA" id="ARBA00023015"/>
    </source>
</evidence>
<dbReference type="InterPro" id="IPR036388">
    <property type="entry name" value="WH-like_DNA-bd_sf"/>
</dbReference>
<dbReference type="Gene3D" id="3.30.450.40">
    <property type="match status" value="1"/>
</dbReference>
<protein>
    <recommendedName>
        <fullName evidence="5">Glycerol operon regulatory protein</fullName>
    </recommendedName>
</protein>
<dbReference type="SMART" id="SM00346">
    <property type="entry name" value="HTH_ICLR"/>
    <property type="match status" value="1"/>
</dbReference>
<evidence type="ECO:0000259" key="6">
    <source>
        <dbReference type="PROSITE" id="PS51077"/>
    </source>
</evidence>
<dbReference type="InterPro" id="IPR014757">
    <property type="entry name" value="Tscrpt_reg_IclR_C"/>
</dbReference>
<evidence type="ECO:0000256" key="3">
    <source>
        <dbReference type="ARBA" id="ARBA00023163"/>
    </source>
</evidence>
<evidence type="ECO:0000256" key="5">
    <source>
        <dbReference type="ARBA" id="ARBA00070406"/>
    </source>
</evidence>
<dbReference type="GO" id="GO:0003677">
    <property type="term" value="F:DNA binding"/>
    <property type="evidence" value="ECO:0007669"/>
    <property type="project" value="UniProtKB-KW"/>
</dbReference>
<evidence type="ECO:0000256" key="2">
    <source>
        <dbReference type="ARBA" id="ARBA00023125"/>
    </source>
</evidence>
<dbReference type="PANTHER" id="PTHR30136">
    <property type="entry name" value="HELIX-TURN-HELIX TRANSCRIPTIONAL REGULATOR, ICLR FAMILY"/>
    <property type="match status" value="1"/>
</dbReference>
<dbReference type="SUPFAM" id="SSF46785">
    <property type="entry name" value="Winged helix' DNA-binding domain"/>
    <property type="match status" value="1"/>
</dbReference>
<dbReference type="InterPro" id="IPR029016">
    <property type="entry name" value="GAF-like_dom_sf"/>
</dbReference>
<dbReference type="PANTHER" id="PTHR30136:SF35">
    <property type="entry name" value="HTH-TYPE TRANSCRIPTIONAL REGULATOR RV1719"/>
    <property type="match status" value="1"/>
</dbReference>
<dbReference type="SUPFAM" id="SSF55781">
    <property type="entry name" value="GAF domain-like"/>
    <property type="match status" value="1"/>
</dbReference>
<evidence type="ECO:0000313" key="8">
    <source>
        <dbReference type="EMBL" id="GAP40150.1"/>
    </source>
</evidence>
<gene>
    <name evidence="8" type="ORF">ATC1_13116</name>
</gene>
<dbReference type="RefSeq" id="WP_062279200.1">
    <property type="nucleotide sequence ID" value="NZ_DF968181.1"/>
</dbReference>
<dbReference type="InterPro" id="IPR050707">
    <property type="entry name" value="HTH_MetabolicPath_Reg"/>
</dbReference>
<keyword evidence="3" id="KW-0804">Transcription</keyword>
<name>A0A0S7BT45_9CHLR</name>
<feature type="domain" description="HTH iclR-type" evidence="6">
    <location>
        <begin position="6"/>
        <end position="68"/>
    </location>
</feature>
<keyword evidence="2" id="KW-0238">DNA-binding</keyword>
<dbReference type="Pfam" id="PF01614">
    <property type="entry name" value="IclR_C"/>
    <property type="match status" value="1"/>
</dbReference>
<dbReference type="AlphaFoldDB" id="A0A0S7BT45"/>
<sequence length="255" mass="29380">METSHVQVIDRALDIIEQLATSEKGLSITELARRTDLPKSTVHRILSSFIPRHLIEKNEQTNLYMLGYKFVEISSIYLNKIVLKTEAVPIMHNIASTFNAISYLGVLDQNEVMYLERIEQFNSIRLYYDIGKREPVYCTALGKVLLSQLPEDEFEELGKNIQYVKRTTKTITNFEELAREVEQARIDGYAVDRGEHVENSYCLAVPIYDFTRKVIAAMSVSRLDLFKAFKQEVVLAKMREAAEQLSLRMGYTKPK</sequence>
<keyword evidence="9" id="KW-1185">Reference proteome</keyword>
<dbReference type="InterPro" id="IPR005471">
    <property type="entry name" value="Tscrpt_reg_IclR_N"/>
</dbReference>
<dbReference type="GO" id="GO:0003700">
    <property type="term" value="F:DNA-binding transcription factor activity"/>
    <property type="evidence" value="ECO:0007669"/>
    <property type="project" value="TreeGrafter"/>
</dbReference>
<comment type="function">
    <text evidence="4">May be an activator protein for the gylABX operon.</text>
</comment>
<proteinExistence type="predicted"/>
<dbReference type="FunFam" id="1.10.10.10:FF:000056">
    <property type="entry name" value="IclR family transcriptional regulator"/>
    <property type="match status" value="1"/>
</dbReference>